<feature type="domain" description="Doubled CXXCH motif" evidence="3">
    <location>
        <begin position="249"/>
        <end position="285"/>
    </location>
</feature>
<evidence type="ECO:0000256" key="2">
    <source>
        <dbReference type="SAM" id="SignalP"/>
    </source>
</evidence>
<dbReference type="Pfam" id="PF09699">
    <property type="entry name" value="Paired_CXXCH_1"/>
    <property type="match status" value="2"/>
</dbReference>
<evidence type="ECO:0000313" key="6">
    <source>
        <dbReference type="Proteomes" id="UP000802098"/>
    </source>
</evidence>
<dbReference type="Proteomes" id="UP000802098">
    <property type="component" value="Unassembled WGS sequence"/>
</dbReference>
<dbReference type="PANTHER" id="PTHR35038">
    <property type="entry name" value="DISSIMILATORY SULFITE REDUCTASE SIRA"/>
    <property type="match status" value="1"/>
</dbReference>
<dbReference type="EMBL" id="JAAOCD010000011">
    <property type="protein sequence ID" value="NHL00119.1"/>
    <property type="molecule type" value="Genomic_DNA"/>
</dbReference>
<dbReference type="SUPFAM" id="SSF48695">
    <property type="entry name" value="Multiheme cytochromes"/>
    <property type="match status" value="1"/>
</dbReference>
<comment type="caution">
    <text evidence="5">The sequence shown here is derived from an EMBL/GenBank/DDBJ whole genome shotgun (WGS) entry which is preliminary data.</text>
</comment>
<keyword evidence="1 2" id="KW-0732">Signal</keyword>
<name>A0ABX0HYN3_9BURK</name>
<dbReference type="InterPro" id="IPR036280">
    <property type="entry name" value="Multihaem_cyt_sf"/>
</dbReference>
<evidence type="ECO:0000313" key="5">
    <source>
        <dbReference type="EMBL" id="NHL00119.1"/>
    </source>
</evidence>
<organism evidence="5 6">
    <name type="scientific">Rubrivivax benzoatilyticus</name>
    <dbReference type="NCBI Taxonomy" id="316997"/>
    <lineage>
        <taxon>Bacteria</taxon>
        <taxon>Pseudomonadati</taxon>
        <taxon>Pseudomonadota</taxon>
        <taxon>Betaproteobacteria</taxon>
        <taxon>Burkholderiales</taxon>
        <taxon>Sphaerotilaceae</taxon>
        <taxon>Rubrivivax</taxon>
    </lineage>
</organism>
<protein>
    <submittedName>
        <fullName evidence="5">DmsE family decaheme c-type cytochrome</fullName>
    </submittedName>
</protein>
<dbReference type="InterPro" id="IPR053875">
    <property type="entry name" value="Cytochrom_c_NrfB-like_dom"/>
</dbReference>
<gene>
    <name evidence="5" type="ORF">G7087_17185</name>
</gene>
<evidence type="ECO:0000259" key="3">
    <source>
        <dbReference type="Pfam" id="PF09699"/>
    </source>
</evidence>
<dbReference type="InterPro" id="IPR010177">
    <property type="entry name" value="Paired_CXXCH_1"/>
</dbReference>
<dbReference type="PANTHER" id="PTHR35038:SF6">
    <property type="entry name" value="SURFACE LOCALIZED DECAHEME CYTOCHROME C LIPOPROTEIN"/>
    <property type="match status" value="1"/>
</dbReference>
<dbReference type="InterPro" id="IPR020015">
    <property type="entry name" value="Decahaem_cyt-c_DmsE"/>
</dbReference>
<dbReference type="Gene3D" id="3.90.10.10">
    <property type="entry name" value="Cytochrome C3"/>
    <property type="match status" value="1"/>
</dbReference>
<feature type="domain" description="Doubled CXXCH motif" evidence="3">
    <location>
        <begin position="200"/>
        <end position="242"/>
    </location>
</feature>
<reference evidence="5 6" key="1">
    <citation type="submission" date="2020-03" db="EMBL/GenBank/DDBJ databases">
        <title>Rubrivivax benzoatilyticus JA2 (sequenced after 10 years sub-culturing).</title>
        <authorList>
            <person name="Gupta D."/>
            <person name="Chintalapati S."/>
            <person name="Chintalapati V.R."/>
        </authorList>
    </citation>
    <scope>NUCLEOTIDE SEQUENCE [LARGE SCALE GENOMIC DNA]</scope>
    <source>
        <strain evidence="5 6">JA2-Mal</strain>
    </source>
</reference>
<accession>A0ABX0HYN3</accession>
<sequence>MDAKGSSRGGWRSRAAWMFAGLLFCLAPGTPAQAQSQTAPLAAAVASAPAVFRPEATPIGEKACLGCHSQENLHYSDTLHAKAFRSNPRNERERQVCEACHGPGSLHAKDTQNKDLIIGFTKGWDTPVARQNESCLGCHKGGNRLHWPGSVHAGNQLGCADCHNPMQKVSTNSLLARNTINEVCSRCHQQQRAEFNKRSHMPLPEGKVSCVDCHNPHGSTTRPLLKADSTNNVCFSCHAEKRGPMLWEHAPVRESCTNCHSPHGSNHDKLLVASRPQLCQQCHSPSVGHPNNFFRANQTAGAGQLPGGATSQRMVGRSCQNCHVQIHGSNHPAGARFQR</sequence>
<proteinExistence type="predicted"/>
<evidence type="ECO:0000259" key="4">
    <source>
        <dbReference type="Pfam" id="PF22678"/>
    </source>
</evidence>
<evidence type="ECO:0000256" key="1">
    <source>
        <dbReference type="ARBA" id="ARBA00022729"/>
    </source>
</evidence>
<dbReference type="InterPro" id="IPR051829">
    <property type="entry name" value="Multiheme_Cytochr_ET"/>
</dbReference>
<feature type="domain" description="Cytochrome c-type protein NrfB-like" evidence="4">
    <location>
        <begin position="97"/>
        <end position="164"/>
    </location>
</feature>
<dbReference type="Gene3D" id="1.10.1130.10">
    <property type="entry name" value="Flavocytochrome C3, Chain A"/>
    <property type="match status" value="2"/>
</dbReference>
<dbReference type="NCBIfam" id="TIGR01905">
    <property type="entry name" value="paired_CXXCH_1"/>
    <property type="match status" value="2"/>
</dbReference>
<dbReference type="Pfam" id="PF22678">
    <property type="entry name" value="Cytochrom_c_NrfB-like"/>
    <property type="match status" value="1"/>
</dbReference>
<keyword evidence="6" id="KW-1185">Reference proteome</keyword>
<dbReference type="NCBIfam" id="TIGR03508">
    <property type="entry name" value="decahem_SO"/>
    <property type="match status" value="1"/>
</dbReference>
<feature type="chain" id="PRO_5047425415" evidence="2">
    <location>
        <begin position="35"/>
        <end position="339"/>
    </location>
</feature>
<feature type="signal peptide" evidence="2">
    <location>
        <begin position="1"/>
        <end position="34"/>
    </location>
</feature>